<protein>
    <submittedName>
        <fullName evidence="5">Hemolysin secretion protein D</fullName>
    </submittedName>
</protein>
<dbReference type="InterPro" id="IPR006143">
    <property type="entry name" value="RND_pump_MFP"/>
</dbReference>
<dbReference type="Proteomes" id="UP000619761">
    <property type="component" value="Unassembled WGS sequence"/>
</dbReference>
<dbReference type="Gene3D" id="2.40.30.170">
    <property type="match status" value="1"/>
</dbReference>
<dbReference type="InterPro" id="IPR058624">
    <property type="entry name" value="MdtA-like_HH"/>
</dbReference>
<keyword evidence="6" id="KW-1185">Reference proteome</keyword>
<proteinExistence type="inferred from homology"/>
<evidence type="ECO:0000259" key="2">
    <source>
        <dbReference type="Pfam" id="PF25876"/>
    </source>
</evidence>
<dbReference type="SUPFAM" id="SSF111369">
    <property type="entry name" value="HlyD-like secretion proteins"/>
    <property type="match status" value="1"/>
</dbReference>
<accession>A0ABQ3ARM5</accession>
<dbReference type="Pfam" id="PF25876">
    <property type="entry name" value="HH_MFP_RND"/>
    <property type="match status" value="1"/>
</dbReference>
<organism evidence="5 6">
    <name type="scientific">Cellvibrio zantedeschiae</name>
    <dbReference type="NCBI Taxonomy" id="1237077"/>
    <lineage>
        <taxon>Bacteria</taxon>
        <taxon>Pseudomonadati</taxon>
        <taxon>Pseudomonadota</taxon>
        <taxon>Gammaproteobacteria</taxon>
        <taxon>Cellvibrionales</taxon>
        <taxon>Cellvibrionaceae</taxon>
        <taxon>Cellvibrio</taxon>
    </lineage>
</organism>
<dbReference type="PANTHER" id="PTHR30469">
    <property type="entry name" value="MULTIDRUG RESISTANCE PROTEIN MDTA"/>
    <property type="match status" value="1"/>
</dbReference>
<feature type="domain" description="Multidrug resistance protein MdtA-like barrel-sandwich hybrid" evidence="3">
    <location>
        <begin position="63"/>
        <end position="193"/>
    </location>
</feature>
<dbReference type="EMBL" id="BMYZ01000001">
    <property type="protein sequence ID" value="GGY65123.1"/>
    <property type="molecule type" value="Genomic_DNA"/>
</dbReference>
<feature type="domain" description="Multidrug resistance protein MdtA-like alpha-helical hairpin" evidence="2">
    <location>
        <begin position="99"/>
        <end position="166"/>
    </location>
</feature>
<feature type="domain" description="CusB-like beta-barrel" evidence="4">
    <location>
        <begin position="205"/>
        <end position="280"/>
    </location>
</feature>
<evidence type="ECO:0000256" key="1">
    <source>
        <dbReference type="ARBA" id="ARBA00009477"/>
    </source>
</evidence>
<comment type="similarity">
    <text evidence="1">Belongs to the membrane fusion protein (MFP) (TC 8.A.1) family.</text>
</comment>
<name>A0ABQ3ARM5_9GAMM</name>
<dbReference type="Gene3D" id="2.40.420.20">
    <property type="match status" value="1"/>
</dbReference>
<dbReference type="RefSeq" id="WP_189415995.1">
    <property type="nucleotide sequence ID" value="NZ_BMYZ01000001.1"/>
</dbReference>
<sequence length="396" mass="42213">MRTIASIFIGLLVVSTFSSCSKPAEKSEDIRPVRAIQLEAAQQQVKSEYSGNVQARVESNLSFRVSGKIQKRKVDVGTLVKPGQVLMQLDPQDLRLVQAQAEANFKAAKSNFELAEFEVKRYQELRKTNAISQSAMDAKNTAFESAKANFEQAQAAYKTQSNQAAYASLTSDVEGVVTAINAEVGQVVAAGSPVVQVAKAGELEVVVGVPENNVEVIKRANQIEIRLWANPKEIINGKIRELSPVADAATRTFIAKVSILNPTPKQAALVKLGMTAAVQFVVNTPGAFVKVPLTALYQERGTTSVWIVEKNIVKLVPVQVGGVSGNDVLLTGGVVSGQTVVTAGVHVLNPGQRVSILPQETKPIAAEPYLTAQTLLNSQASAATPTKKSSEQGAAK</sequence>
<comment type="caution">
    <text evidence="5">The sequence shown here is derived from an EMBL/GenBank/DDBJ whole genome shotgun (WGS) entry which is preliminary data.</text>
</comment>
<dbReference type="Gene3D" id="2.40.50.100">
    <property type="match status" value="1"/>
</dbReference>
<dbReference type="NCBIfam" id="TIGR01730">
    <property type="entry name" value="RND_mfp"/>
    <property type="match status" value="1"/>
</dbReference>
<evidence type="ECO:0000259" key="4">
    <source>
        <dbReference type="Pfam" id="PF25954"/>
    </source>
</evidence>
<dbReference type="PANTHER" id="PTHR30469:SF15">
    <property type="entry name" value="HLYD FAMILY OF SECRETION PROTEINS"/>
    <property type="match status" value="1"/>
</dbReference>
<dbReference type="InterPro" id="IPR058792">
    <property type="entry name" value="Beta-barrel_RND_2"/>
</dbReference>
<dbReference type="Pfam" id="PF25954">
    <property type="entry name" value="Beta-barrel_RND_2"/>
    <property type="match status" value="1"/>
</dbReference>
<evidence type="ECO:0000259" key="3">
    <source>
        <dbReference type="Pfam" id="PF25917"/>
    </source>
</evidence>
<gene>
    <name evidence="5" type="ORF">GCM10011613_06210</name>
</gene>
<evidence type="ECO:0000313" key="5">
    <source>
        <dbReference type="EMBL" id="GGY65123.1"/>
    </source>
</evidence>
<dbReference type="PROSITE" id="PS51257">
    <property type="entry name" value="PROKAR_LIPOPROTEIN"/>
    <property type="match status" value="1"/>
</dbReference>
<dbReference type="Gene3D" id="1.10.287.470">
    <property type="entry name" value="Helix hairpin bin"/>
    <property type="match status" value="1"/>
</dbReference>
<evidence type="ECO:0000313" key="6">
    <source>
        <dbReference type="Proteomes" id="UP000619761"/>
    </source>
</evidence>
<dbReference type="Pfam" id="PF25917">
    <property type="entry name" value="BSH_RND"/>
    <property type="match status" value="1"/>
</dbReference>
<dbReference type="InterPro" id="IPR058625">
    <property type="entry name" value="MdtA-like_BSH"/>
</dbReference>
<reference evidence="6" key="1">
    <citation type="journal article" date="2019" name="Int. J. Syst. Evol. Microbiol.">
        <title>The Global Catalogue of Microorganisms (GCM) 10K type strain sequencing project: providing services to taxonomists for standard genome sequencing and annotation.</title>
        <authorList>
            <consortium name="The Broad Institute Genomics Platform"/>
            <consortium name="The Broad Institute Genome Sequencing Center for Infectious Disease"/>
            <person name="Wu L."/>
            <person name="Ma J."/>
        </authorList>
    </citation>
    <scope>NUCLEOTIDE SEQUENCE [LARGE SCALE GENOMIC DNA]</scope>
    <source>
        <strain evidence="6">KCTC 32239</strain>
    </source>
</reference>